<dbReference type="InterPro" id="IPR052372">
    <property type="entry name" value="YpjD/HemX"/>
</dbReference>
<reference evidence="3" key="1">
    <citation type="submission" date="2022-10" db="EMBL/GenBank/DDBJ databases">
        <title>Complete genome sequence of Schlegelella aquatica LMG 23380.</title>
        <authorList>
            <person name="Musilova J."/>
            <person name="Kourilova X."/>
            <person name="Bezdicek M."/>
            <person name="Hermankova K."/>
            <person name="Obruca S."/>
            <person name="Sedlar K."/>
        </authorList>
    </citation>
    <scope>NUCLEOTIDE SEQUENCE</scope>
    <source>
        <strain evidence="3">LMG 23380</strain>
    </source>
</reference>
<feature type="transmembrane region" description="Helical" evidence="1">
    <location>
        <begin position="238"/>
        <end position="257"/>
    </location>
</feature>
<dbReference type="Pfam" id="PF01578">
    <property type="entry name" value="Cytochrom_C_asm"/>
    <property type="match status" value="1"/>
</dbReference>
<dbReference type="EMBL" id="CP110257">
    <property type="protein sequence ID" value="UZD54437.1"/>
    <property type="molecule type" value="Genomic_DNA"/>
</dbReference>
<gene>
    <name evidence="3" type="primary">ccsA</name>
    <name evidence="3" type="ORF">OMP39_12290</name>
</gene>
<keyword evidence="1" id="KW-1133">Transmembrane helix</keyword>
<sequence>MAQSSLTVAASVVAVLAYALALVEHERLAAVVRWSLPVGWAAHGAAIVLEASGVGAVHAGARFGFAPALSVTAWLVLAVYGIESRQVPLPGVRRVLALLGLCAVGLALFFPGEVRPHLTSPWMPVHWVLGIASYGLFGAAVLHAALLTNAERKMRGPRAAVPAAPTGLPLLKLEKLTFRFVEAGFVVLSAALLLGWWYASPWRWDHKTLFSMLAWLVFAALLAGRRAFGWRGRMATRWIYTGAALLLLAYVGSRFVLEVLLTRAAGPV</sequence>
<name>A0ABY6MR10_9BURK</name>
<keyword evidence="1" id="KW-0812">Transmembrane</keyword>
<feature type="transmembrane region" description="Helical" evidence="1">
    <location>
        <begin position="63"/>
        <end position="82"/>
    </location>
</feature>
<feature type="transmembrane region" description="Helical" evidence="1">
    <location>
        <begin position="94"/>
        <end position="112"/>
    </location>
</feature>
<dbReference type="PANTHER" id="PTHR38034">
    <property type="entry name" value="INNER MEMBRANE PROTEIN YPJD"/>
    <property type="match status" value="1"/>
</dbReference>
<evidence type="ECO:0000259" key="2">
    <source>
        <dbReference type="Pfam" id="PF01578"/>
    </source>
</evidence>
<dbReference type="RefSeq" id="WP_264892005.1">
    <property type="nucleotide sequence ID" value="NZ_CP110257.1"/>
</dbReference>
<keyword evidence="4" id="KW-1185">Reference proteome</keyword>
<dbReference type="PANTHER" id="PTHR38034:SF1">
    <property type="entry name" value="INNER MEMBRANE PROTEIN YPJD"/>
    <property type="match status" value="1"/>
</dbReference>
<proteinExistence type="predicted"/>
<feature type="transmembrane region" description="Helical" evidence="1">
    <location>
        <begin position="176"/>
        <end position="197"/>
    </location>
</feature>
<keyword evidence="1" id="KW-0472">Membrane</keyword>
<feature type="domain" description="Cytochrome c assembly protein" evidence="2">
    <location>
        <begin position="69"/>
        <end position="260"/>
    </location>
</feature>
<evidence type="ECO:0000256" key="1">
    <source>
        <dbReference type="SAM" id="Phobius"/>
    </source>
</evidence>
<protein>
    <submittedName>
        <fullName evidence="3">Cytochrome c biogenesis protein CcsA</fullName>
    </submittedName>
</protein>
<accession>A0ABY6MR10</accession>
<feature type="transmembrane region" description="Helical" evidence="1">
    <location>
        <begin position="209"/>
        <end position="226"/>
    </location>
</feature>
<dbReference type="InterPro" id="IPR002541">
    <property type="entry name" value="Cyt_c_assembly"/>
</dbReference>
<organism evidence="3 4">
    <name type="scientific">Caldimonas aquatica</name>
    <dbReference type="NCBI Taxonomy" id="376175"/>
    <lineage>
        <taxon>Bacteria</taxon>
        <taxon>Pseudomonadati</taxon>
        <taxon>Pseudomonadota</taxon>
        <taxon>Betaproteobacteria</taxon>
        <taxon>Burkholderiales</taxon>
        <taxon>Sphaerotilaceae</taxon>
        <taxon>Caldimonas</taxon>
    </lineage>
</organism>
<evidence type="ECO:0000313" key="3">
    <source>
        <dbReference type="EMBL" id="UZD54437.1"/>
    </source>
</evidence>
<feature type="transmembrane region" description="Helical" evidence="1">
    <location>
        <begin position="124"/>
        <end position="148"/>
    </location>
</feature>
<dbReference type="Proteomes" id="UP001163266">
    <property type="component" value="Chromosome"/>
</dbReference>
<evidence type="ECO:0000313" key="4">
    <source>
        <dbReference type="Proteomes" id="UP001163266"/>
    </source>
</evidence>